<keyword evidence="3" id="KW-1185">Reference proteome</keyword>
<accession>D8TDH9</accession>
<dbReference type="Gene3D" id="2.90.10.10">
    <property type="entry name" value="Bulb-type lectin domain"/>
    <property type="match status" value="1"/>
</dbReference>
<gene>
    <name evidence="2" type="ORF">SELMODRAFT_431703</name>
</gene>
<name>D8TDH9_SELML</name>
<dbReference type="InterPro" id="IPR036426">
    <property type="entry name" value="Bulb-type_lectin_dom_sf"/>
</dbReference>
<reference evidence="2 3" key="1">
    <citation type="journal article" date="2011" name="Science">
        <title>The Selaginella genome identifies genetic changes associated with the evolution of vascular plants.</title>
        <authorList>
            <person name="Banks J.A."/>
            <person name="Nishiyama T."/>
            <person name="Hasebe M."/>
            <person name="Bowman J.L."/>
            <person name="Gribskov M."/>
            <person name="dePamphilis C."/>
            <person name="Albert V.A."/>
            <person name="Aono N."/>
            <person name="Aoyama T."/>
            <person name="Ambrose B.A."/>
            <person name="Ashton N.W."/>
            <person name="Axtell M.J."/>
            <person name="Barker E."/>
            <person name="Barker M.S."/>
            <person name="Bennetzen J.L."/>
            <person name="Bonawitz N.D."/>
            <person name="Chapple C."/>
            <person name="Cheng C."/>
            <person name="Correa L.G."/>
            <person name="Dacre M."/>
            <person name="DeBarry J."/>
            <person name="Dreyer I."/>
            <person name="Elias M."/>
            <person name="Engstrom E.M."/>
            <person name="Estelle M."/>
            <person name="Feng L."/>
            <person name="Finet C."/>
            <person name="Floyd S.K."/>
            <person name="Frommer W.B."/>
            <person name="Fujita T."/>
            <person name="Gramzow L."/>
            <person name="Gutensohn M."/>
            <person name="Harholt J."/>
            <person name="Hattori M."/>
            <person name="Heyl A."/>
            <person name="Hirai T."/>
            <person name="Hiwatashi Y."/>
            <person name="Ishikawa M."/>
            <person name="Iwata M."/>
            <person name="Karol K.G."/>
            <person name="Koehler B."/>
            <person name="Kolukisaoglu U."/>
            <person name="Kubo M."/>
            <person name="Kurata T."/>
            <person name="Lalonde S."/>
            <person name="Li K."/>
            <person name="Li Y."/>
            <person name="Litt A."/>
            <person name="Lyons E."/>
            <person name="Manning G."/>
            <person name="Maruyama T."/>
            <person name="Michael T.P."/>
            <person name="Mikami K."/>
            <person name="Miyazaki S."/>
            <person name="Morinaga S."/>
            <person name="Murata T."/>
            <person name="Mueller-Roeber B."/>
            <person name="Nelson D.R."/>
            <person name="Obara M."/>
            <person name="Oguri Y."/>
            <person name="Olmstead R.G."/>
            <person name="Onodera N."/>
            <person name="Petersen B.L."/>
            <person name="Pils B."/>
            <person name="Prigge M."/>
            <person name="Rensing S.A."/>
            <person name="Riano-Pachon D.M."/>
            <person name="Roberts A.W."/>
            <person name="Sato Y."/>
            <person name="Scheller H.V."/>
            <person name="Schulz B."/>
            <person name="Schulz C."/>
            <person name="Shakirov E.V."/>
            <person name="Shibagaki N."/>
            <person name="Shinohara N."/>
            <person name="Shippen D.E."/>
            <person name="Soerensen I."/>
            <person name="Sotooka R."/>
            <person name="Sugimoto N."/>
            <person name="Sugita M."/>
            <person name="Sumikawa N."/>
            <person name="Tanurdzic M."/>
            <person name="Theissen G."/>
            <person name="Ulvskov P."/>
            <person name="Wakazuki S."/>
            <person name="Weng J.K."/>
            <person name="Willats W.W."/>
            <person name="Wipf D."/>
            <person name="Wolf P.G."/>
            <person name="Yang L."/>
            <person name="Zimmer A.D."/>
            <person name="Zhu Q."/>
            <person name="Mitros T."/>
            <person name="Hellsten U."/>
            <person name="Loque D."/>
            <person name="Otillar R."/>
            <person name="Salamov A."/>
            <person name="Schmutz J."/>
            <person name="Shapiro H."/>
            <person name="Lindquist E."/>
            <person name="Lucas S."/>
            <person name="Rokhsar D."/>
            <person name="Grigoriev I.V."/>
        </authorList>
    </citation>
    <scope>NUCLEOTIDE SEQUENCE [LARGE SCALE GENOMIC DNA]</scope>
</reference>
<protein>
    <recommendedName>
        <fullName evidence="1">Bulb-type lectin domain-containing protein</fullName>
    </recommendedName>
</protein>
<sequence>MEICYRWKYFATPKSLQPLSIGDNSRQALNSPFDGSHKQSLILISHLDSCYAPPHGTFRARLAHGMLSVEQVRRVVERIEGYVENIRDNVPFQAGRTIELVVRFARNTFVHVNLLLFNRVYDDDGAELLGVDSDIKHCWVYITSLLSGFKNTLGSYLLGGNSLISVDSSYRLTMQKNCNLVLQSPKGIITWSSGTQGKDSGCCLTLLVDGKLVIVGSRGEMLWLISCDHSFLLLYQKQKAANYQAILLTGPGKVLLRHLELETLTAQIGQALGLTAIRAKLRGVDLDAIIVGKPLVKTSLSFISWFHEP</sequence>
<dbReference type="AlphaFoldDB" id="D8TDH9"/>
<organism evidence="3">
    <name type="scientific">Selaginella moellendorffii</name>
    <name type="common">Spikemoss</name>
    <dbReference type="NCBI Taxonomy" id="88036"/>
    <lineage>
        <taxon>Eukaryota</taxon>
        <taxon>Viridiplantae</taxon>
        <taxon>Streptophyta</taxon>
        <taxon>Embryophyta</taxon>
        <taxon>Tracheophyta</taxon>
        <taxon>Lycopodiopsida</taxon>
        <taxon>Selaginellales</taxon>
        <taxon>Selaginellaceae</taxon>
        <taxon>Selaginella</taxon>
    </lineage>
</organism>
<dbReference type="InterPro" id="IPR001480">
    <property type="entry name" value="Bulb-type_lectin_dom"/>
</dbReference>
<feature type="domain" description="Bulb-type lectin" evidence="1">
    <location>
        <begin position="148"/>
        <end position="269"/>
    </location>
</feature>
<dbReference type="KEGG" id="smo:SELMODRAFT_431703"/>
<dbReference type="EMBL" id="GL377729">
    <property type="protein sequence ID" value="EFJ05313.1"/>
    <property type="molecule type" value="Genomic_DNA"/>
</dbReference>
<dbReference type="HOGENOM" id="CLU_901389_0_0_1"/>
<dbReference type="SUPFAM" id="SSF51110">
    <property type="entry name" value="alpha-D-mannose-specific plant lectins"/>
    <property type="match status" value="1"/>
</dbReference>
<dbReference type="PROSITE" id="PS50927">
    <property type="entry name" value="BULB_LECTIN"/>
    <property type="match status" value="1"/>
</dbReference>
<evidence type="ECO:0000313" key="3">
    <source>
        <dbReference type="Proteomes" id="UP000001514"/>
    </source>
</evidence>
<evidence type="ECO:0000259" key="1">
    <source>
        <dbReference type="PROSITE" id="PS50927"/>
    </source>
</evidence>
<dbReference type="Proteomes" id="UP000001514">
    <property type="component" value="Unassembled WGS sequence"/>
</dbReference>
<dbReference type="Gramene" id="EFJ05313">
    <property type="protein sequence ID" value="EFJ05313"/>
    <property type="gene ID" value="SELMODRAFT_431703"/>
</dbReference>
<dbReference type="InParanoid" id="D8TDH9"/>
<proteinExistence type="predicted"/>
<evidence type="ECO:0000313" key="2">
    <source>
        <dbReference type="EMBL" id="EFJ05313.1"/>
    </source>
</evidence>